<dbReference type="Proteomes" id="UP000077242">
    <property type="component" value="Unassembled WGS sequence"/>
</dbReference>
<dbReference type="RefSeq" id="WP_016714517.1">
    <property type="nucleotide sequence ID" value="NZ_CP022562.1"/>
</dbReference>
<dbReference type="AlphaFoldDB" id="A0AAP7KGB0"/>
<evidence type="ECO:0008006" key="3">
    <source>
        <dbReference type="Google" id="ProtNLM"/>
    </source>
</evidence>
<dbReference type="EMBL" id="LSTU01000023">
    <property type="protein sequence ID" value="OAH52365.1"/>
    <property type="molecule type" value="Genomic_DNA"/>
</dbReference>
<evidence type="ECO:0000313" key="2">
    <source>
        <dbReference type="Proteomes" id="UP000077242"/>
    </source>
</evidence>
<gene>
    <name evidence="1" type="ORF">AYJ70_07330</name>
</gene>
<organism evidence="1 2">
    <name type="scientific">Pseudomonas monteilii</name>
    <dbReference type="NCBI Taxonomy" id="76759"/>
    <lineage>
        <taxon>Bacteria</taxon>
        <taxon>Pseudomonadati</taxon>
        <taxon>Pseudomonadota</taxon>
        <taxon>Gammaproteobacteria</taxon>
        <taxon>Pseudomonadales</taxon>
        <taxon>Pseudomonadaceae</taxon>
        <taxon>Pseudomonas</taxon>
    </lineage>
</organism>
<dbReference type="SUPFAM" id="SSF50249">
    <property type="entry name" value="Nucleic acid-binding proteins"/>
    <property type="match status" value="1"/>
</dbReference>
<proteinExistence type="predicted"/>
<dbReference type="GeneID" id="49866453"/>
<name>A0AAP7KGB0_9PSED</name>
<sequence>MHSRQEGTVKWFDEGRGIGVISAEGQTREYLVLRCAAVNVALSRGMRVSFNPVTEVLGYWAFNVAWGRH</sequence>
<comment type="caution">
    <text evidence="1">The sequence shown here is derived from an EMBL/GenBank/DDBJ whole genome shotgun (WGS) entry which is preliminary data.</text>
</comment>
<dbReference type="InterPro" id="IPR012340">
    <property type="entry name" value="NA-bd_OB-fold"/>
</dbReference>
<protein>
    <recommendedName>
        <fullName evidence="3">Cold-shock protein</fullName>
    </recommendedName>
</protein>
<accession>A0AAP7KGB0</accession>
<dbReference type="Gene3D" id="2.40.50.140">
    <property type="entry name" value="Nucleic acid-binding proteins"/>
    <property type="match status" value="1"/>
</dbReference>
<reference evidence="2" key="1">
    <citation type="submission" date="2016-02" db="EMBL/GenBank/DDBJ databases">
        <title>Dietzia cinnamea strain CD11_5 genome sequencing and assembly.</title>
        <authorList>
            <person name="Kaur G."/>
            <person name="Nair G.R."/>
            <person name="Mayilraj S."/>
        </authorList>
    </citation>
    <scope>NUCLEOTIDE SEQUENCE [LARGE SCALE GENOMIC DNA]</scope>
    <source>
        <strain evidence="2">CD10_2</strain>
    </source>
</reference>
<evidence type="ECO:0000313" key="1">
    <source>
        <dbReference type="EMBL" id="OAH52365.1"/>
    </source>
</evidence>